<keyword evidence="12" id="KW-0408">Iron</keyword>
<dbReference type="GO" id="GO:0004656">
    <property type="term" value="F:procollagen-proline 4-dioxygenase activity"/>
    <property type="evidence" value="ECO:0007669"/>
    <property type="project" value="UniProtKB-EC"/>
</dbReference>
<dbReference type="Gene3D" id="1.25.40.10">
    <property type="entry name" value="Tetratricopeptide repeat domain"/>
    <property type="match status" value="1"/>
</dbReference>
<comment type="function">
    <text evidence="2">Catalyzes the post-translational formation of 4-hydroxyproline in -Xaa-Pro-Gly- sequences in collagens and other proteins.</text>
</comment>
<feature type="domain" description="Fe2OG dioxygenase" evidence="16">
    <location>
        <begin position="372"/>
        <end position="477"/>
    </location>
</feature>
<organism evidence="17 18">
    <name type="scientific">Synaphobranchus kaupii</name>
    <name type="common">Kaup's arrowtooth eel</name>
    <dbReference type="NCBI Taxonomy" id="118154"/>
    <lineage>
        <taxon>Eukaryota</taxon>
        <taxon>Metazoa</taxon>
        <taxon>Chordata</taxon>
        <taxon>Craniata</taxon>
        <taxon>Vertebrata</taxon>
        <taxon>Euteleostomi</taxon>
        <taxon>Actinopterygii</taxon>
        <taxon>Neopterygii</taxon>
        <taxon>Teleostei</taxon>
        <taxon>Anguilliformes</taxon>
        <taxon>Synaphobranchidae</taxon>
        <taxon>Synaphobranchus</taxon>
    </lineage>
</organism>
<evidence type="ECO:0000256" key="2">
    <source>
        <dbReference type="ARBA" id="ARBA00002035"/>
    </source>
</evidence>
<evidence type="ECO:0000256" key="15">
    <source>
        <dbReference type="SAM" id="SignalP"/>
    </source>
</evidence>
<dbReference type="InterPro" id="IPR011990">
    <property type="entry name" value="TPR-like_helical_dom_sf"/>
</dbReference>
<dbReference type="InterPro" id="IPR045054">
    <property type="entry name" value="P4HA-like"/>
</dbReference>
<dbReference type="Gene3D" id="6.10.140.1460">
    <property type="match status" value="1"/>
</dbReference>
<dbReference type="InterPro" id="IPR006620">
    <property type="entry name" value="Pro_4_hyd_alph"/>
</dbReference>
<keyword evidence="6" id="KW-0479">Metal-binding</keyword>
<dbReference type="PROSITE" id="PS51471">
    <property type="entry name" value="FE2OG_OXY"/>
    <property type="match status" value="1"/>
</dbReference>
<proteinExistence type="inferred from homology"/>
<evidence type="ECO:0000313" key="18">
    <source>
        <dbReference type="Proteomes" id="UP001152622"/>
    </source>
</evidence>
<dbReference type="GO" id="GO:0005506">
    <property type="term" value="F:iron ion binding"/>
    <property type="evidence" value="ECO:0007669"/>
    <property type="project" value="InterPro"/>
</dbReference>
<evidence type="ECO:0000256" key="12">
    <source>
        <dbReference type="ARBA" id="ARBA00023004"/>
    </source>
</evidence>
<evidence type="ECO:0000256" key="1">
    <source>
        <dbReference type="ARBA" id="ARBA00001961"/>
    </source>
</evidence>
<dbReference type="PANTHER" id="PTHR10869">
    <property type="entry name" value="PROLYL 4-HYDROXYLASE ALPHA SUBUNIT"/>
    <property type="match status" value="1"/>
</dbReference>
<dbReference type="Pfam" id="PF13640">
    <property type="entry name" value="2OG-FeII_Oxy_3"/>
    <property type="match status" value="1"/>
</dbReference>
<accession>A0A9Q1EZP0</accession>
<dbReference type="InterPro" id="IPR019734">
    <property type="entry name" value="TPR_rpt"/>
</dbReference>
<evidence type="ECO:0000256" key="11">
    <source>
        <dbReference type="ARBA" id="ARBA00023002"/>
    </source>
</evidence>
<keyword evidence="7 14" id="KW-0802">TPR repeat</keyword>
<gene>
    <name evidence="17" type="ORF">SKAU_G00266150</name>
</gene>
<evidence type="ECO:0000256" key="13">
    <source>
        <dbReference type="ARBA" id="ARBA00023180"/>
    </source>
</evidence>
<dbReference type="PROSITE" id="PS50005">
    <property type="entry name" value="TPR"/>
    <property type="match status" value="1"/>
</dbReference>
<evidence type="ECO:0000256" key="6">
    <source>
        <dbReference type="ARBA" id="ARBA00022723"/>
    </source>
</evidence>
<dbReference type="InterPro" id="IPR005123">
    <property type="entry name" value="Oxoglu/Fe-dep_dioxygenase_dom"/>
</dbReference>
<sequence>MVLGWLSVISFLLWTIKAEFYSSTDHMTQLIDIERDFIHSFKEYIAAEEGHLARLKGCLPLIESFSGDFPEDLEKYISNPLTAYTFVRRLKYKWTVVEHTAKMTPVPEFQRFLSENTPNIPTDEDVDGIALGLVRLQETYVLHPDKIVGGLGQENVEPISPDEAFHIAMVAHKNNKFLYAFLWMQEALKWLDEGGASTVTRKEVLSFLAPFVFQMGDLPRAIGLTKELLDLDPSDRITAHNLEYYKHMKEGVQLDKAQTPMAEAHIFMPSPPKEVKAYEALCRGENIQMTPRRQRALFCRYHNFLSDNEIDTIKKLSGPKLARAQVLDQKTGKNYSTEVRVSKSAWLSGGEDPVISRVNQRIEDVTGLDMRMAERLQVANYGIGGQYEPHYDSKLSDNEESQRLGGRIATTLIYMTDVDIGGATVFPAVGAALQPKKGSAVFWYNLLLNGEDDDRTLHAACPVMMGNKWVSNKWIRARGQEFRRRPTNWLVDPWMSTAA</sequence>
<evidence type="ECO:0000256" key="8">
    <source>
        <dbReference type="ARBA" id="ARBA00022824"/>
    </source>
</evidence>
<evidence type="ECO:0000256" key="5">
    <source>
        <dbReference type="ARBA" id="ARBA00012269"/>
    </source>
</evidence>
<feature type="chain" id="PRO_5040254375" description="procollagen-proline 4-dioxygenase" evidence="15">
    <location>
        <begin position="19"/>
        <end position="499"/>
    </location>
</feature>
<dbReference type="AlphaFoldDB" id="A0A9Q1EZP0"/>
<evidence type="ECO:0000259" key="16">
    <source>
        <dbReference type="PROSITE" id="PS51471"/>
    </source>
</evidence>
<dbReference type="GO" id="GO:0031418">
    <property type="term" value="F:L-ascorbic acid binding"/>
    <property type="evidence" value="ECO:0007669"/>
    <property type="project" value="UniProtKB-KW"/>
</dbReference>
<evidence type="ECO:0000256" key="3">
    <source>
        <dbReference type="ARBA" id="ARBA00004319"/>
    </source>
</evidence>
<dbReference type="SMART" id="SM00702">
    <property type="entry name" value="P4Hc"/>
    <property type="match status" value="1"/>
</dbReference>
<dbReference type="Gene3D" id="2.60.120.620">
    <property type="entry name" value="q2cbj1_9rhob like domain"/>
    <property type="match status" value="1"/>
</dbReference>
<evidence type="ECO:0000256" key="14">
    <source>
        <dbReference type="PROSITE-ProRule" id="PRU00339"/>
    </source>
</evidence>
<keyword evidence="10" id="KW-0223">Dioxygenase</keyword>
<dbReference type="PANTHER" id="PTHR10869:SF244">
    <property type="entry name" value="PROLYL 4-HYDROXYLASE SUBUNIT ALPHA-2"/>
    <property type="match status" value="1"/>
</dbReference>
<dbReference type="EMBL" id="JAINUF010000010">
    <property type="protein sequence ID" value="KAJ8348026.1"/>
    <property type="molecule type" value="Genomic_DNA"/>
</dbReference>
<keyword evidence="9" id="KW-0847">Vitamin C</keyword>
<name>A0A9Q1EZP0_SYNKA</name>
<comment type="caution">
    <text evidence="17">The sequence shown here is derived from an EMBL/GenBank/DDBJ whole genome shotgun (WGS) entry which is preliminary data.</text>
</comment>
<dbReference type="FunFam" id="2.60.120.620:FF:000001">
    <property type="entry name" value="Prolyl 4-hydroxylase subunit alpha 2"/>
    <property type="match status" value="1"/>
</dbReference>
<comment type="similarity">
    <text evidence="4">Belongs to the P4HA family.</text>
</comment>
<dbReference type="Proteomes" id="UP001152622">
    <property type="component" value="Chromosome 10"/>
</dbReference>
<dbReference type="InterPro" id="IPR013547">
    <property type="entry name" value="P4H_N"/>
</dbReference>
<keyword evidence="13" id="KW-0325">Glycoprotein</keyword>
<comment type="cofactor">
    <cofactor evidence="1">
        <name>L-ascorbate</name>
        <dbReference type="ChEBI" id="CHEBI:38290"/>
    </cofactor>
</comment>
<dbReference type="Pfam" id="PF23558">
    <property type="entry name" value="TPR_P4H"/>
    <property type="match status" value="1"/>
</dbReference>
<dbReference type="EC" id="1.14.11.2" evidence="5"/>
<evidence type="ECO:0000256" key="4">
    <source>
        <dbReference type="ARBA" id="ARBA00006511"/>
    </source>
</evidence>
<evidence type="ECO:0000256" key="10">
    <source>
        <dbReference type="ARBA" id="ARBA00022964"/>
    </source>
</evidence>
<keyword evidence="15" id="KW-0732">Signal</keyword>
<dbReference type="GO" id="GO:0005788">
    <property type="term" value="C:endoplasmic reticulum lumen"/>
    <property type="evidence" value="ECO:0007669"/>
    <property type="project" value="UniProtKB-SubCell"/>
</dbReference>
<dbReference type="OrthoDB" id="420380at2759"/>
<dbReference type="InterPro" id="IPR044862">
    <property type="entry name" value="Pro_4_hyd_alph_FE2OG_OXY"/>
</dbReference>
<protein>
    <recommendedName>
        <fullName evidence="5">procollagen-proline 4-dioxygenase</fullName>
        <ecNumber evidence="5">1.14.11.2</ecNumber>
    </recommendedName>
</protein>
<keyword evidence="18" id="KW-1185">Reference proteome</keyword>
<keyword evidence="11" id="KW-0560">Oxidoreductase</keyword>
<feature type="signal peptide" evidence="15">
    <location>
        <begin position="1"/>
        <end position="18"/>
    </location>
</feature>
<evidence type="ECO:0000313" key="17">
    <source>
        <dbReference type="EMBL" id="KAJ8348026.1"/>
    </source>
</evidence>
<dbReference type="SUPFAM" id="SSF48452">
    <property type="entry name" value="TPR-like"/>
    <property type="match status" value="1"/>
</dbReference>
<feature type="repeat" description="TPR" evidence="14">
    <location>
        <begin position="202"/>
        <end position="235"/>
    </location>
</feature>
<evidence type="ECO:0000256" key="7">
    <source>
        <dbReference type="ARBA" id="ARBA00022803"/>
    </source>
</evidence>
<dbReference type="Pfam" id="PF08336">
    <property type="entry name" value="P4Ha_N"/>
    <property type="match status" value="1"/>
</dbReference>
<keyword evidence="8" id="KW-0256">Endoplasmic reticulum</keyword>
<dbReference type="InterPro" id="IPR059068">
    <property type="entry name" value="TPR_P4H"/>
</dbReference>
<evidence type="ECO:0000256" key="9">
    <source>
        <dbReference type="ARBA" id="ARBA00022896"/>
    </source>
</evidence>
<comment type="subcellular location">
    <subcellularLocation>
        <location evidence="3">Endoplasmic reticulum lumen</location>
    </subcellularLocation>
</comment>
<reference evidence="17" key="1">
    <citation type="journal article" date="2023" name="Science">
        <title>Genome structures resolve the early diversification of teleost fishes.</title>
        <authorList>
            <person name="Parey E."/>
            <person name="Louis A."/>
            <person name="Montfort J."/>
            <person name="Bouchez O."/>
            <person name="Roques C."/>
            <person name="Iampietro C."/>
            <person name="Lluch J."/>
            <person name="Castinel A."/>
            <person name="Donnadieu C."/>
            <person name="Desvignes T."/>
            <person name="Floi Bucao C."/>
            <person name="Jouanno E."/>
            <person name="Wen M."/>
            <person name="Mejri S."/>
            <person name="Dirks R."/>
            <person name="Jansen H."/>
            <person name="Henkel C."/>
            <person name="Chen W.J."/>
            <person name="Zahm M."/>
            <person name="Cabau C."/>
            <person name="Klopp C."/>
            <person name="Thompson A.W."/>
            <person name="Robinson-Rechavi M."/>
            <person name="Braasch I."/>
            <person name="Lecointre G."/>
            <person name="Bobe J."/>
            <person name="Postlethwait J.H."/>
            <person name="Berthelot C."/>
            <person name="Roest Crollius H."/>
            <person name="Guiguen Y."/>
        </authorList>
    </citation>
    <scope>NUCLEOTIDE SEQUENCE</scope>
    <source>
        <strain evidence="17">WJC10195</strain>
    </source>
</reference>